<dbReference type="SUPFAM" id="SSF52218">
    <property type="entry name" value="Flavoproteins"/>
    <property type="match status" value="1"/>
</dbReference>
<dbReference type="GO" id="GO:0005829">
    <property type="term" value="C:cytosol"/>
    <property type="evidence" value="ECO:0007669"/>
    <property type="project" value="TreeGrafter"/>
</dbReference>
<dbReference type="Pfam" id="PF03358">
    <property type="entry name" value="FMN_red"/>
    <property type="match status" value="1"/>
</dbReference>
<dbReference type="GO" id="GO:0010181">
    <property type="term" value="F:FMN binding"/>
    <property type="evidence" value="ECO:0007669"/>
    <property type="project" value="TreeGrafter"/>
</dbReference>
<dbReference type="PANTHER" id="PTHR30543">
    <property type="entry name" value="CHROMATE REDUCTASE"/>
    <property type="match status" value="1"/>
</dbReference>
<comment type="caution">
    <text evidence="2">The sequence shown here is derived from an EMBL/GenBank/DDBJ whole genome shotgun (WGS) entry which is preliminary data.</text>
</comment>
<reference evidence="2 3" key="1">
    <citation type="submission" date="2018-01" db="EMBL/GenBank/DDBJ databases">
        <title>Glutamicibacter soli strain NHPC-3 Whole genome sequence and assembly.</title>
        <authorList>
            <person name="Choudhury P."/>
            <person name="Gupta D."/>
            <person name="Sengupta K."/>
            <person name="Jawed A."/>
            <person name="Sultana N."/>
            <person name="Saha P."/>
        </authorList>
    </citation>
    <scope>NUCLEOTIDE SEQUENCE [LARGE SCALE GENOMIC DNA]</scope>
    <source>
        <strain evidence="2 3">NHPC-3</strain>
    </source>
</reference>
<name>A0A365Y894_9MICC</name>
<gene>
    <name evidence="2" type="ORF">C1H84_17620</name>
</gene>
<dbReference type="Gene3D" id="3.40.50.360">
    <property type="match status" value="1"/>
</dbReference>
<evidence type="ECO:0000313" key="2">
    <source>
        <dbReference type="EMBL" id="RBL98569.1"/>
    </source>
</evidence>
<proteinExistence type="predicted"/>
<sequence length="191" mass="20622">MSKIAIVTGSTRPGRNNISVAQWVLEQAQAFGGADFELVDIADFNLPVLDEAFPAAYQNYQGEHAKAWAAKMNEFDGYIFVTPEYNHSVSPALANALSYINVELNNKAAGLVGYGSALGARSIEHLRGILSELQVAHVQKTGLFSLFTDFENFSNFKPTAEGAASVQPMFEQLLAWTEAMNSVRAAASVSA</sequence>
<dbReference type="AlphaFoldDB" id="A0A365Y894"/>
<evidence type="ECO:0000259" key="1">
    <source>
        <dbReference type="Pfam" id="PF03358"/>
    </source>
</evidence>
<dbReference type="InterPro" id="IPR005025">
    <property type="entry name" value="FMN_Rdtase-like_dom"/>
</dbReference>
<evidence type="ECO:0000313" key="3">
    <source>
        <dbReference type="Proteomes" id="UP000252167"/>
    </source>
</evidence>
<dbReference type="EMBL" id="POAF01000014">
    <property type="protein sequence ID" value="RBL98569.1"/>
    <property type="molecule type" value="Genomic_DNA"/>
</dbReference>
<dbReference type="InterPro" id="IPR029039">
    <property type="entry name" value="Flavoprotein-like_sf"/>
</dbReference>
<dbReference type="GO" id="GO:0016491">
    <property type="term" value="F:oxidoreductase activity"/>
    <property type="evidence" value="ECO:0007669"/>
    <property type="project" value="InterPro"/>
</dbReference>
<feature type="domain" description="NADPH-dependent FMN reductase-like" evidence="1">
    <location>
        <begin position="3"/>
        <end position="140"/>
    </location>
</feature>
<keyword evidence="3" id="KW-1185">Reference proteome</keyword>
<organism evidence="2 3">
    <name type="scientific">Glutamicibacter soli</name>
    <dbReference type="NCBI Taxonomy" id="453836"/>
    <lineage>
        <taxon>Bacteria</taxon>
        <taxon>Bacillati</taxon>
        <taxon>Actinomycetota</taxon>
        <taxon>Actinomycetes</taxon>
        <taxon>Micrococcales</taxon>
        <taxon>Micrococcaceae</taxon>
        <taxon>Glutamicibacter</taxon>
    </lineage>
</organism>
<accession>A0A365Y894</accession>
<dbReference type="RefSeq" id="WP_053798680.1">
    <property type="nucleotide sequence ID" value="NZ_CM125969.1"/>
</dbReference>
<dbReference type="Proteomes" id="UP000252167">
    <property type="component" value="Unassembled WGS sequence"/>
</dbReference>
<protein>
    <submittedName>
        <fullName evidence="2">NADPH-dependent oxidoreductase</fullName>
    </submittedName>
</protein>
<dbReference type="PANTHER" id="PTHR30543:SF21">
    <property type="entry name" value="NAD(P)H-DEPENDENT FMN REDUCTASE LOT6"/>
    <property type="match status" value="1"/>
</dbReference>
<dbReference type="InterPro" id="IPR050712">
    <property type="entry name" value="NAD(P)H-dep_reductase"/>
</dbReference>